<protein>
    <submittedName>
        <fullName evidence="2">Uncharacterized protein</fullName>
    </submittedName>
</protein>
<feature type="region of interest" description="Disordered" evidence="1">
    <location>
        <begin position="1"/>
        <end position="49"/>
    </location>
</feature>
<dbReference type="EnsemblPlants" id="ONIVA12G13470.3">
    <property type="protein sequence ID" value="ONIVA12G13470.3"/>
    <property type="gene ID" value="ONIVA12G13470"/>
</dbReference>
<reference evidence="2" key="1">
    <citation type="submission" date="2015-04" db="UniProtKB">
        <authorList>
            <consortium name="EnsemblPlants"/>
        </authorList>
    </citation>
    <scope>IDENTIFICATION</scope>
    <source>
        <strain evidence="2">SL10</strain>
    </source>
</reference>
<feature type="region of interest" description="Disordered" evidence="1">
    <location>
        <begin position="70"/>
        <end position="173"/>
    </location>
</feature>
<dbReference type="Gramene" id="ONIVA12G13470.3">
    <property type="protein sequence ID" value="ONIVA12G13470.3"/>
    <property type="gene ID" value="ONIVA12G13470"/>
</dbReference>
<evidence type="ECO:0000256" key="1">
    <source>
        <dbReference type="SAM" id="MobiDB-lite"/>
    </source>
</evidence>
<feature type="compositionally biased region" description="Acidic residues" evidence="1">
    <location>
        <begin position="157"/>
        <end position="166"/>
    </location>
</feature>
<feature type="compositionally biased region" description="Acidic residues" evidence="1">
    <location>
        <begin position="1"/>
        <end position="11"/>
    </location>
</feature>
<evidence type="ECO:0000313" key="3">
    <source>
        <dbReference type="Proteomes" id="UP000006591"/>
    </source>
</evidence>
<accession>A0A0E0JAT1</accession>
<keyword evidence="3" id="KW-1185">Reference proteome</keyword>
<dbReference type="AlphaFoldDB" id="A0A0E0JAT1"/>
<sequence>MREDPEAEEDSTEKLAPLRDGAVDGAAEADGDGDEVDHYDGERRYHEGRPLDRVELGELVVDVVAELLGGEGEGDLDAGDDLEKALQDGGEVGAGSADEPELLVPPPLLQRDAGPLDLQHGQEAERDGDDEQVGEEGDVERLHDELPREEGERREEAVDDEEDGGEGVDANVEVSDALENLQMQWIIVCLAAAEEEEEEEK</sequence>
<dbReference type="Proteomes" id="UP000006591">
    <property type="component" value="Chromosome 12"/>
</dbReference>
<feature type="compositionally biased region" description="Basic and acidic residues" evidence="1">
    <location>
        <begin position="139"/>
        <end position="156"/>
    </location>
</feature>
<organism evidence="2">
    <name type="scientific">Oryza nivara</name>
    <name type="common">Indian wild rice</name>
    <name type="synonym">Oryza sativa f. spontanea</name>
    <dbReference type="NCBI Taxonomy" id="4536"/>
    <lineage>
        <taxon>Eukaryota</taxon>
        <taxon>Viridiplantae</taxon>
        <taxon>Streptophyta</taxon>
        <taxon>Embryophyta</taxon>
        <taxon>Tracheophyta</taxon>
        <taxon>Spermatophyta</taxon>
        <taxon>Magnoliopsida</taxon>
        <taxon>Liliopsida</taxon>
        <taxon>Poales</taxon>
        <taxon>Poaceae</taxon>
        <taxon>BOP clade</taxon>
        <taxon>Oryzoideae</taxon>
        <taxon>Oryzeae</taxon>
        <taxon>Oryzinae</taxon>
        <taxon>Oryza</taxon>
    </lineage>
</organism>
<feature type="compositionally biased region" description="Acidic residues" evidence="1">
    <location>
        <begin position="126"/>
        <end position="138"/>
    </location>
</feature>
<name>A0A0E0JAT1_ORYNI</name>
<evidence type="ECO:0000313" key="2">
    <source>
        <dbReference type="EnsemblPlants" id="ONIVA12G13470.3"/>
    </source>
</evidence>
<dbReference type="HOGENOM" id="CLU_097326_0_0_1"/>
<reference evidence="2" key="2">
    <citation type="submission" date="2018-04" db="EMBL/GenBank/DDBJ databases">
        <title>OnivRS2 (Oryza nivara Reference Sequence Version 2).</title>
        <authorList>
            <person name="Zhang J."/>
            <person name="Kudrna D."/>
            <person name="Lee S."/>
            <person name="Talag J."/>
            <person name="Rajasekar S."/>
            <person name="Welchert J."/>
            <person name="Hsing Y.-I."/>
            <person name="Wing R.A."/>
        </authorList>
    </citation>
    <scope>NUCLEOTIDE SEQUENCE [LARGE SCALE GENOMIC DNA]</scope>
    <source>
        <strain evidence="2">SL10</strain>
    </source>
</reference>
<feature type="compositionally biased region" description="Basic and acidic residues" evidence="1">
    <location>
        <begin position="36"/>
        <end position="49"/>
    </location>
</feature>
<proteinExistence type="predicted"/>